<dbReference type="EMBL" id="CP111012">
    <property type="protein sequence ID" value="WAQ94895.1"/>
    <property type="molecule type" value="Genomic_DNA"/>
</dbReference>
<sequence length="70" mass="8078">MYNCACVFEYCEFSRQRLYGDQSSSAQCQNFNSLVTPINLKISKFQYINTAYVCEINGDKEVALEDTRTD</sequence>
<protein>
    <submittedName>
        <fullName evidence="1">Uncharacterized protein</fullName>
    </submittedName>
</protein>
<accession>A0ABY7DIQ4</accession>
<dbReference type="Proteomes" id="UP001164746">
    <property type="component" value="Chromosome 1"/>
</dbReference>
<evidence type="ECO:0000313" key="1">
    <source>
        <dbReference type="EMBL" id="WAQ94895.1"/>
    </source>
</evidence>
<name>A0ABY7DIQ4_MYAAR</name>
<keyword evidence="2" id="KW-1185">Reference proteome</keyword>
<organism evidence="1 2">
    <name type="scientific">Mya arenaria</name>
    <name type="common">Soft-shell clam</name>
    <dbReference type="NCBI Taxonomy" id="6604"/>
    <lineage>
        <taxon>Eukaryota</taxon>
        <taxon>Metazoa</taxon>
        <taxon>Spiralia</taxon>
        <taxon>Lophotrochozoa</taxon>
        <taxon>Mollusca</taxon>
        <taxon>Bivalvia</taxon>
        <taxon>Autobranchia</taxon>
        <taxon>Heteroconchia</taxon>
        <taxon>Euheterodonta</taxon>
        <taxon>Imparidentia</taxon>
        <taxon>Neoheterodontei</taxon>
        <taxon>Myida</taxon>
        <taxon>Myoidea</taxon>
        <taxon>Myidae</taxon>
        <taxon>Mya</taxon>
    </lineage>
</organism>
<evidence type="ECO:0000313" key="2">
    <source>
        <dbReference type="Proteomes" id="UP001164746"/>
    </source>
</evidence>
<proteinExistence type="predicted"/>
<reference evidence="1" key="1">
    <citation type="submission" date="2022-11" db="EMBL/GenBank/DDBJ databases">
        <title>Centuries of genome instability and evolution in soft-shell clam transmissible cancer (bioRxiv).</title>
        <authorList>
            <person name="Hart S.F.M."/>
            <person name="Yonemitsu M.A."/>
            <person name="Giersch R.M."/>
            <person name="Beal B.F."/>
            <person name="Arriagada G."/>
            <person name="Davis B.W."/>
            <person name="Ostrander E.A."/>
            <person name="Goff S.P."/>
            <person name="Metzger M.J."/>
        </authorList>
    </citation>
    <scope>NUCLEOTIDE SEQUENCE</scope>
    <source>
        <strain evidence="1">MELC-2E11</strain>
        <tissue evidence="1">Siphon/mantle</tissue>
    </source>
</reference>
<gene>
    <name evidence="1" type="ORF">MAR_007366</name>
</gene>